<dbReference type="Proteomes" id="UP001211907">
    <property type="component" value="Unassembled WGS sequence"/>
</dbReference>
<organism evidence="4 5">
    <name type="scientific">Physocladia obscura</name>
    <dbReference type="NCBI Taxonomy" id="109957"/>
    <lineage>
        <taxon>Eukaryota</taxon>
        <taxon>Fungi</taxon>
        <taxon>Fungi incertae sedis</taxon>
        <taxon>Chytridiomycota</taxon>
        <taxon>Chytridiomycota incertae sedis</taxon>
        <taxon>Chytridiomycetes</taxon>
        <taxon>Chytridiales</taxon>
        <taxon>Chytriomycetaceae</taxon>
        <taxon>Physocladia</taxon>
    </lineage>
</organism>
<dbReference type="InterPro" id="IPR008254">
    <property type="entry name" value="Flavodoxin/NO_synth"/>
</dbReference>
<evidence type="ECO:0000313" key="4">
    <source>
        <dbReference type="EMBL" id="KAJ3133943.1"/>
    </source>
</evidence>
<reference evidence="4" key="1">
    <citation type="submission" date="2020-05" db="EMBL/GenBank/DDBJ databases">
        <title>Phylogenomic resolution of chytrid fungi.</title>
        <authorList>
            <person name="Stajich J.E."/>
            <person name="Amses K."/>
            <person name="Simmons R."/>
            <person name="Seto K."/>
            <person name="Myers J."/>
            <person name="Bonds A."/>
            <person name="Quandt C.A."/>
            <person name="Barry K."/>
            <person name="Liu P."/>
            <person name="Grigoriev I."/>
            <person name="Longcore J.E."/>
            <person name="James T.Y."/>
        </authorList>
    </citation>
    <scope>NUCLEOTIDE SEQUENCE</scope>
    <source>
        <strain evidence="4">JEL0513</strain>
    </source>
</reference>
<dbReference type="AlphaFoldDB" id="A0AAD5T951"/>
<dbReference type="GO" id="GO:0016020">
    <property type="term" value="C:membrane"/>
    <property type="evidence" value="ECO:0007669"/>
    <property type="project" value="TreeGrafter"/>
</dbReference>
<gene>
    <name evidence="4" type="ORF">HK100_004013</name>
</gene>
<dbReference type="InterPro" id="IPR010089">
    <property type="entry name" value="Flavoprotein_WrbA-like"/>
</dbReference>
<keyword evidence="2" id="KW-0732">Signal</keyword>
<dbReference type="FunFam" id="3.40.50.360:FF:000001">
    <property type="entry name" value="NAD(P)H dehydrogenase (Quinone) FQR1-like"/>
    <property type="match status" value="1"/>
</dbReference>
<keyword evidence="5" id="KW-1185">Reference proteome</keyword>
<feature type="chain" id="PRO_5041996660" description="Flavodoxin-like domain-containing protein" evidence="2">
    <location>
        <begin position="22"/>
        <end position="201"/>
    </location>
</feature>
<feature type="domain" description="Flavodoxin-like" evidence="3">
    <location>
        <begin position="6"/>
        <end position="192"/>
    </location>
</feature>
<dbReference type="Gene3D" id="3.40.50.360">
    <property type="match status" value="1"/>
</dbReference>
<sequence>MAKPKVYVIIHLFWGYIKMLADLVIAGLEAKGAEVTLYCMPETLPKEGFEKLWAKLFDEIPMIKPEELVNADGFLFGIGMHFESLAAQVKAFWDMTSGLWATGALAGKFGRVLTSTGLQQGGQETIIQNFISHYVHHGINFVPVGFIHPNLQDNLELIGGSPWGATTIVGGNGPRQVSEKEKEIAKHQGARFAKLLNKVLN</sequence>
<dbReference type="NCBIfam" id="TIGR01755">
    <property type="entry name" value="flav_wrbA"/>
    <property type="match status" value="1"/>
</dbReference>
<name>A0AAD5T951_9FUNG</name>
<evidence type="ECO:0000259" key="3">
    <source>
        <dbReference type="PROSITE" id="PS50902"/>
    </source>
</evidence>
<dbReference type="PANTHER" id="PTHR30546:SF23">
    <property type="entry name" value="FLAVOPROTEIN-LIKE PROTEIN YCP4-RELATED"/>
    <property type="match status" value="1"/>
</dbReference>
<dbReference type="GO" id="GO:0010181">
    <property type="term" value="F:FMN binding"/>
    <property type="evidence" value="ECO:0007669"/>
    <property type="project" value="InterPro"/>
</dbReference>
<proteinExistence type="inferred from homology"/>
<dbReference type="PANTHER" id="PTHR30546">
    <property type="entry name" value="FLAVODOXIN-RELATED PROTEIN WRBA-RELATED"/>
    <property type="match status" value="1"/>
</dbReference>
<dbReference type="EMBL" id="JADGJH010000204">
    <property type="protein sequence ID" value="KAJ3133943.1"/>
    <property type="molecule type" value="Genomic_DNA"/>
</dbReference>
<evidence type="ECO:0000313" key="5">
    <source>
        <dbReference type="Proteomes" id="UP001211907"/>
    </source>
</evidence>
<dbReference type="InterPro" id="IPR029039">
    <property type="entry name" value="Flavoprotein-like_sf"/>
</dbReference>
<evidence type="ECO:0000256" key="2">
    <source>
        <dbReference type="SAM" id="SignalP"/>
    </source>
</evidence>
<dbReference type="SUPFAM" id="SSF52218">
    <property type="entry name" value="Flavoproteins"/>
    <property type="match status" value="1"/>
</dbReference>
<dbReference type="Pfam" id="PF03358">
    <property type="entry name" value="FMN_red"/>
    <property type="match status" value="1"/>
</dbReference>
<feature type="signal peptide" evidence="2">
    <location>
        <begin position="1"/>
        <end position="21"/>
    </location>
</feature>
<comment type="similarity">
    <text evidence="1">Belongs to the WrbA family.</text>
</comment>
<accession>A0AAD5T951</accession>
<dbReference type="InterPro" id="IPR005025">
    <property type="entry name" value="FMN_Rdtase-like_dom"/>
</dbReference>
<dbReference type="PROSITE" id="PS50902">
    <property type="entry name" value="FLAVODOXIN_LIKE"/>
    <property type="match status" value="1"/>
</dbReference>
<dbReference type="GO" id="GO:0003955">
    <property type="term" value="F:NAD(P)H dehydrogenase (quinone) activity"/>
    <property type="evidence" value="ECO:0007669"/>
    <property type="project" value="InterPro"/>
</dbReference>
<dbReference type="NCBIfam" id="NF002999">
    <property type="entry name" value="PRK03767.1"/>
    <property type="match status" value="1"/>
</dbReference>
<comment type="caution">
    <text evidence="4">The sequence shown here is derived from an EMBL/GenBank/DDBJ whole genome shotgun (WGS) entry which is preliminary data.</text>
</comment>
<protein>
    <recommendedName>
        <fullName evidence="3">Flavodoxin-like domain-containing protein</fullName>
    </recommendedName>
</protein>
<evidence type="ECO:0000256" key="1">
    <source>
        <dbReference type="ARBA" id="ARBA00006961"/>
    </source>
</evidence>